<evidence type="ECO:0000313" key="2">
    <source>
        <dbReference type="Proteomes" id="UP000183832"/>
    </source>
</evidence>
<dbReference type="AlphaFoldDB" id="A0A1J1HUU5"/>
<reference evidence="1 2" key="1">
    <citation type="submission" date="2015-04" db="EMBL/GenBank/DDBJ databases">
        <authorList>
            <person name="Syromyatnikov M.Y."/>
            <person name="Popov V.N."/>
        </authorList>
    </citation>
    <scope>NUCLEOTIDE SEQUENCE [LARGE SCALE GENOMIC DNA]</scope>
</reference>
<sequence length="85" mass="9964">MSTLRIHESDENSMTIFATKQLIEEVQENCTIYVDATFKILRFKYTQLLAVLASINQRCEVVRLDHQKPNQQKELFIISGHCYET</sequence>
<dbReference type="Proteomes" id="UP000183832">
    <property type="component" value="Unassembled WGS sequence"/>
</dbReference>
<proteinExistence type="predicted"/>
<gene>
    <name evidence="1" type="ORF">CLUMA_CG004988</name>
</gene>
<protein>
    <submittedName>
        <fullName evidence="1">CLUMA_CG004988, isoform A</fullName>
    </submittedName>
</protein>
<accession>A0A1J1HUU5</accession>
<keyword evidence="2" id="KW-1185">Reference proteome</keyword>
<evidence type="ECO:0000313" key="1">
    <source>
        <dbReference type="EMBL" id="CRK91314.1"/>
    </source>
</evidence>
<dbReference type="EMBL" id="CVRI01000020">
    <property type="protein sequence ID" value="CRK91314.1"/>
    <property type="molecule type" value="Genomic_DNA"/>
</dbReference>
<organism evidence="1 2">
    <name type="scientific">Clunio marinus</name>
    <dbReference type="NCBI Taxonomy" id="568069"/>
    <lineage>
        <taxon>Eukaryota</taxon>
        <taxon>Metazoa</taxon>
        <taxon>Ecdysozoa</taxon>
        <taxon>Arthropoda</taxon>
        <taxon>Hexapoda</taxon>
        <taxon>Insecta</taxon>
        <taxon>Pterygota</taxon>
        <taxon>Neoptera</taxon>
        <taxon>Endopterygota</taxon>
        <taxon>Diptera</taxon>
        <taxon>Nematocera</taxon>
        <taxon>Chironomoidea</taxon>
        <taxon>Chironomidae</taxon>
        <taxon>Clunio</taxon>
    </lineage>
</organism>
<name>A0A1J1HUU5_9DIPT</name>